<accession>A0AA37TAC6</accession>
<feature type="domain" description="CBM6" evidence="2">
    <location>
        <begin position="496"/>
        <end position="617"/>
    </location>
</feature>
<dbReference type="Proteomes" id="UP001156870">
    <property type="component" value="Unassembled WGS sequence"/>
</dbReference>
<keyword evidence="4" id="KW-1185">Reference proteome</keyword>
<dbReference type="InterPro" id="IPR006584">
    <property type="entry name" value="Cellulose-bd_IV"/>
</dbReference>
<dbReference type="GO" id="GO:0030246">
    <property type="term" value="F:carbohydrate binding"/>
    <property type="evidence" value="ECO:0007669"/>
    <property type="project" value="InterPro"/>
</dbReference>
<dbReference type="Gene3D" id="2.60.120.260">
    <property type="entry name" value="Galactose-binding domain-like"/>
    <property type="match status" value="2"/>
</dbReference>
<feature type="domain" description="CBM6" evidence="2">
    <location>
        <begin position="622"/>
        <end position="743"/>
    </location>
</feature>
<organism evidence="3 4">
    <name type="scientific">Marinibactrum halimedae</name>
    <dbReference type="NCBI Taxonomy" id="1444977"/>
    <lineage>
        <taxon>Bacteria</taxon>
        <taxon>Pseudomonadati</taxon>
        <taxon>Pseudomonadota</taxon>
        <taxon>Gammaproteobacteria</taxon>
        <taxon>Cellvibrionales</taxon>
        <taxon>Cellvibrionaceae</taxon>
        <taxon>Marinibactrum</taxon>
    </lineage>
</organism>
<dbReference type="InterPro" id="IPR008979">
    <property type="entry name" value="Galactose-bd-like_sf"/>
</dbReference>
<dbReference type="SMART" id="SM00606">
    <property type="entry name" value="CBD_IV"/>
    <property type="match status" value="2"/>
</dbReference>
<keyword evidence="1" id="KW-0732">Signal</keyword>
<protein>
    <recommendedName>
        <fullName evidence="2">CBM6 domain-containing protein</fullName>
    </recommendedName>
</protein>
<dbReference type="Pfam" id="PF03422">
    <property type="entry name" value="CBM_6"/>
    <property type="match status" value="2"/>
</dbReference>
<comment type="caution">
    <text evidence="3">The sequence shown here is derived from an EMBL/GenBank/DDBJ whole genome shotgun (WGS) entry which is preliminary data.</text>
</comment>
<proteinExistence type="predicted"/>
<dbReference type="AlphaFoldDB" id="A0AA37TAC6"/>
<evidence type="ECO:0000256" key="1">
    <source>
        <dbReference type="ARBA" id="ARBA00022729"/>
    </source>
</evidence>
<sequence>MNLFENVLDMKLPFMKAKFGRYFNQASIALLLGVLPAYSAYGLDYCADLGGLTELVDKSYKDYSQSQFSQANSNIHSDLKIILDELDVLEGIPSEPSDRMQEALSNLQMSLCQEDDLLYVYPVASGKVDRPPVGILWRVGDIVLPGDESTKNNPVDPLFFQAPHFREAEPVAVRLMRETRAKVMVIALNRHNREEYPNSMNAARPGSHIFLDVSNDVMEKYPQMASIVLHGMRRRDNGNDSVSGMIQPGDNSDTMNARKLFNVPSFNDMLAKGMGEALEQIPDSDPKLKTELRAPNGSQFGIGDLNKFFWAVNTSHVNGFSTEHIKRIQAVHYEMPQTMRYQSIGGYLEPNPYFEGSQQALVLGINLAMEEYKEDDAFLPAAQRKYCNSDCRQAYFRAQGISLYSKRGLKESDEEVVVPVNQDDRAEYDVSFITEVGSLKFPGVWKGALTLHQYTDGTGYSRRYNGTDSNTEGHVVNQGVGLAVVEPIPNAPAETIFIEAEAFDEKHGDVREVNDGGWIGYIDSGDWVKYSNVNFTGGVGHFTANIASKTDTSSGTIEVYLDSLDGDPVTVLTDTPVEGGWKDFELATVTLEKPIFGLHDVYLKFRYGYNVESFSFTPVQSVSIEAENYNDKKGDVRKASAGDWLGYIDTGNWVKYNDVAFGNGANKFTAEIASKTDTSYGAISVHLGSVDNPAVGVLSGVPVEGGWQDFSEASITLNKTVYGVHDVFLKFESGYNVDSLRFTLE</sequence>
<evidence type="ECO:0000313" key="3">
    <source>
        <dbReference type="EMBL" id="GLS26395.1"/>
    </source>
</evidence>
<gene>
    <name evidence="3" type="ORF">GCM10007877_21100</name>
</gene>
<dbReference type="SUPFAM" id="SSF49785">
    <property type="entry name" value="Galactose-binding domain-like"/>
    <property type="match status" value="2"/>
</dbReference>
<dbReference type="EMBL" id="BSPD01000045">
    <property type="protein sequence ID" value="GLS26395.1"/>
    <property type="molecule type" value="Genomic_DNA"/>
</dbReference>
<name>A0AA37TAC6_9GAMM</name>
<dbReference type="InterPro" id="IPR005084">
    <property type="entry name" value="CBM6"/>
</dbReference>
<evidence type="ECO:0000313" key="4">
    <source>
        <dbReference type="Proteomes" id="UP001156870"/>
    </source>
</evidence>
<reference evidence="3 4" key="1">
    <citation type="journal article" date="2014" name="Int. J. Syst. Evol. Microbiol.">
        <title>Complete genome sequence of Corynebacterium casei LMG S-19264T (=DSM 44701T), isolated from a smear-ripened cheese.</title>
        <authorList>
            <consortium name="US DOE Joint Genome Institute (JGI-PGF)"/>
            <person name="Walter F."/>
            <person name="Albersmeier A."/>
            <person name="Kalinowski J."/>
            <person name="Ruckert C."/>
        </authorList>
    </citation>
    <scope>NUCLEOTIDE SEQUENCE [LARGE SCALE GENOMIC DNA]</scope>
    <source>
        <strain evidence="3 4">NBRC 110095</strain>
    </source>
</reference>
<dbReference type="CDD" id="cd04084">
    <property type="entry name" value="CBM6_xylanase-like"/>
    <property type="match status" value="2"/>
</dbReference>
<evidence type="ECO:0000259" key="2">
    <source>
        <dbReference type="PROSITE" id="PS51175"/>
    </source>
</evidence>
<dbReference type="PROSITE" id="PS51175">
    <property type="entry name" value="CBM6"/>
    <property type="match status" value="2"/>
</dbReference>